<dbReference type="CDD" id="cd21595">
    <property type="entry name" value="CoV_N-CTD"/>
    <property type="match status" value="1"/>
</dbReference>
<evidence type="ECO:0000256" key="10">
    <source>
        <dbReference type="PIRNR" id="PIRNR003888"/>
    </source>
</evidence>
<evidence type="ECO:0000256" key="7">
    <source>
        <dbReference type="ARBA" id="ARBA00023086"/>
    </source>
</evidence>
<keyword evidence="5 10" id="KW-0694">RNA-binding</keyword>
<dbReference type="EMBL" id="MZ081392">
    <property type="protein sequence ID" value="QWN56363.1"/>
    <property type="molecule type" value="Genomic_RNA"/>
</dbReference>
<gene>
    <name evidence="14" type="primary">N</name>
</gene>
<proteinExistence type="predicted"/>
<evidence type="ECO:0000256" key="3">
    <source>
        <dbReference type="ARBA" id="ARBA00022765"/>
    </source>
</evidence>
<dbReference type="CDD" id="cd21554">
    <property type="entry name" value="CoV_N-NTD"/>
    <property type="match status" value="1"/>
</dbReference>
<feature type="region of interest" description="Disordered" evidence="12">
    <location>
        <begin position="133"/>
        <end position="202"/>
    </location>
</feature>
<feature type="compositionally biased region" description="Polar residues" evidence="12">
    <location>
        <begin position="133"/>
        <end position="145"/>
    </location>
</feature>
<keyword evidence="2 11" id="KW-0597">Phosphoprotein</keyword>
<dbReference type="SUPFAM" id="SSF103068">
    <property type="entry name" value="Nucleocapsid protein dimerization domain"/>
    <property type="match status" value="1"/>
</dbReference>
<dbReference type="GO" id="GO:0043657">
    <property type="term" value="C:host cell"/>
    <property type="evidence" value="ECO:0007669"/>
    <property type="project" value="UniProtKB-SubCell"/>
</dbReference>
<dbReference type="PIRSF" id="PIRSF003888">
    <property type="entry name" value="Corona_nucleocap"/>
    <property type="match status" value="1"/>
</dbReference>
<name>A0A8F0ZXZ3_9ALPC</name>
<evidence type="ECO:0000256" key="8">
    <source>
        <dbReference type="ARBA" id="ARBA00023163"/>
    </source>
</evidence>
<keyword evidence="4 10" id="KW-0946">Virion</keyword>
<feature type="modified residue" description="Phosphothreonine; by host" evidence="11">
    <location>
        <position position="129"/>
    </location>
</feature>
<evidence type="ECO:0000256" key="4">
    <source>
        <dbReference type="ARBA" id="ARBA00022844"/>
    </source>
</evidence>
<evidence type="ECO:0000256" key="5">
    <source>
        <dbReference type="ARBA" id="ARBA00022884"/>
    </source>
</evidence>
<evidence type="ECO:0000256" key="2">
    <source>
        <dbReference type="ARBA" id="ARBA00022553"/>
    </source>
</evidence>
<dbReference type="InterPro" id="IPR044345">
    <property type="entry name" value="N_prot_N_CoV"/>
</dbReference>
<feature type="region of interest" description="Disordered" evidence="12">
    <location>
        <begin position="217"/>
        <end position="262"/>
    </location>
</feature>
<evidence type="ECO:0000256" key="6">
    <source>
        <dbReference type="ARBA" id="ARBA00023015"/>
    </source>
</evidence>
<comment type="subcellular location">
    <subcellularLocation>
        <location evidence="1">Host cell</location>
    </subcellularLocation>
    <subcellularLocation>
        <location evidence="10">Virion</location>
    </subcellularLocation>
    <text evidence="10">Located inside the virion, complexed with the viral RNA. Probably associates with ER-derived membranes where it participates in viral RNA synthesis and virus budding.</text>
</comment>
<accession>A0A8F0ZXZ3</accession>
<evidence type="ECO:0000256" key="11">
    <source>
        <dbReference type="PIRSR" id="PIRSR003888-1"/>
    </source>
</evidence>
<keyword evidence="9" id="KW-0687">Ribonucleoprotein</keyword>
<dbReference type="SUPFAM" id="SSF110304">
    <property type="entry name" value="Coronavirus RNA-binding domain"/>
    <property type="match status" value="1"/>
</dbReference>
<evidence type="ECO:0000313" key="13">
    <source>
        <dbReference type="EMBL" id="QWN56363.1"/>
    </source>
</evidence>
<dbReference type="EMBL" id="MZ081394">
    <property type="protein sequence ID" value="QWN56381.1"/>
    <property type="molecule type" value="Genomic_RNA"/>
</dbReference>
<organism evidence="14">
    <name type="scientific">Alphacoronavirus sp</name>
    <dbReference type="NCBI Taxonomy" id="1906673"/>
    <lineage>
        <taxon>Viruses</taxon>
        <taxon>Riboviria</taxon>
        <taxon>Orthornavirae</taxon>
        <taxon>Pisuviricota</taxon>
        <taxon>Pisoniviricetes</taxon>
        <taxon>Nidovirales</taxon>
        <taxon>Cornidovirineae</taxon>
        <taxon>Coronaviridae</taxon>
        <taxon>Orthocoronavirinae</taxon>
        <taxon>Alphacoronavirus</taxon>
    </lineage>
</organism>
<dbReference type="GO" id="GO:1990904">
    <property type="term" value="C:ribonucleoprotein complex"/>
    <property type="evidence" value="ECO:0007669"/>
    <property type="project" value="UniProtKB-KW"/>
</dbReference>
<keyword evidence="3" id="KW-0013">ADP-ribosylation</keyword>
<reference evidence="14" key="1">
    <citation type="journal article" date="2021" name="Cell">
        <title>Identification of novel bat coronaviruses sheds light on the evolutionary origins of SARS-CoV-2 and related viruses.</title>
        <authorList>
            <person name="Zhou H."/>
            <person name="Ji J."/>
            <person name="Chen X."/>
            <person name="Bi Y."/>
            <person name="Li J."/>
            <person name="Wang Q."/>
            <person name="Hu T."/>
            <person name="Song H."/>
            <person name="Zhao R."/>
            <person name="Chen Y."/>
            <person name="Cui M."/>
            <person name="Zhang Y."/>
            <person name="Hughes A.C."/>
            <person name="Holmes E.C."/>
            <person name="Shi W."/>
        </authorList>
    </citation>
    <scope>NUCLEOTIDE SEQUENCE</scope>
    <source>
        <strain evidence="13">Bat/Yunnan/McYN19/2020</strain>
        <strain evidence="14">Bat/Yunnan/RmYN17/2020</strain>
        <strain evidence="15">Bat/Yunnan/RmYN24/2020</strain>
    </source>
</reference>
<dbReference type="InterPro" id="IPR044344">
    <property type="entry name" value="N_prot_C_CoV"/>
</dbReference>
<dbReference type="EMBL" id="MZ081393">
    <property type="protein sequence ID" value="QWN56372.1"/>
    <property type="molecule type" value="Genomic_RNA"/>
</dbReference>
<dbReference type="Pfam" id="PF00937">
    <property type="entry name" value="CoV_nucleocap"/>
    <property type="match status" value="1"/>
</dbReference>
<dbReference type="InterPro" id="IPR037179">
    <property type="entry name" value="Nucleocapsid_C"/>
</dbReference>
<feature type="compositionally biased region" description="Low complexity" evidence="12">
    <location>
        <begin position="146"/>
        <end position="185"/>
    </location>
</feature>
<dbReference type="GO" id="GO:0003723">
    <property type="term" value="F:RNA binding"/>
    <property type="evidence" value="ECO:0007669"/>
    <property type="project" value="UniProtKB-KW"/>
</dbReference>
<keyword evidence="8" id="KW-0804">Transcription</keyword>
<comment type="function">
    <text evidence="10">Packages the positive strand viral genome RNA into a helical ribonucleocapsid (RNP) and plays a fundamental role during virion assembly through its interactions with the viral genome and membrane protein M. Plays an important role in enhancing the efficiency of subgenomic viral RNA transcription as well as viral replication.</text>
</comment>
<dbReference type="GO" id="GO:0019013">
    <property type="term" value="C:viral nucleocapsid"/>
    <property type="evidence" value="ECO:0007669"/>
    <property type="project" value="UniProtKB-KW"/>
</dbReference>
<evidence type="ECO:0000256" key="9">
    <source>
        <dbReference type="ARBA" id="ARBA00023274"/>
    </source>
</evidence>
<protein>
    <recommendedName>
        <fullName evidence="10">Nucleoprotein</fullName>
    </recommendedName>
</protein>
<keyword evidence="7 10" id="KW-0543">Viral nucleoprotein</keyword>
<dbReference type="InterPro" id="IPR001218">
    <property type="entry name" value="Nucleocap_CoV"/>
</dbReference>
<feature type="compositionally biased region" description="Polar residues" evidence="12">
    <location>
        <begin position="222"/>
        <end position="239"/>
    </location>
</feature>
<dbReference type="InterPro" id="IPR037195">
    <property type="entry name" value="Nucleocapsid_N"/>
</dbReference>
<evidence type="ECO:0000313" key="14">
    <source>
        <dbReference type="EMBL" id="QWN56372.1"/>
    </source>
</evidence>
<evidence type="ECO:0000313" key="15">
    <source>
        <dbReference type="EMBL" id="QWN56381.1"/>
    </source>
</evidence>
<keyword evidence="6" id="KW-0805">Transcription regulation</keyword>
<evidence type="ECO:0000256" key="12">
    <source>
        <dbReference type="SAM" id="MobiDB-lite"/>
    </source>
</evidence>
<sequence>MASVSFQEQPRGRSGRVPLSYFNPVMVIDDQPFWKVMPKNAVPIGKGNRDQQLGYWNEQKRWRMKKGQRTDLPSKWHFYYLGTGPQADKAFRTRLDGVYWVAVQGSKTDPTGLGTRKKNAALTYPQFATSLPSNIQIQTDSGSTANSRNASQSRDRSASSNRSQSHGSQNQNQGQSFNQNQNQSRNRSKSRTRNNEQTQHSPVDIVAAVKEALKQLGVEPKGQNQSGKKSRATSGSNTPRQERSKSPARTPPTQRKQLERPVWKRVPNSVETVTQCFGPRDPLHNFGDSNLVDNGTEAKHWPQIAEFIPTAAALAFGSEITTREAGEDVEVTYTYKMKVKKDDKNLPLFLQQVSAYAQPSQAANIPSQLNPGASAFTPIGDGSVDTVEIIDQVYDAFDA</sequence>
<evidence type="ECO:0000256" key="1">
    <source>
        <dbReference type="ARBA" id="ARBA00004340"/>
    </source>
</evidence>